<gene>
    <name evidence="10" type="ORF">HYH03_008354</name>
</gene>
<dbReference type="OrthoDB" id="541276at2759"/>
<feature type="region of interest" description="Disordered" evidence="7">
    <location>
        <begin position="707"/>
        <end position="741"/>
    </location>
</feature>
<feature type="region of interest" description="Disordered" evidence="7">
    <location>
        <begin position="145"/>
        <end position="203"/>
    </location>
</feature>
<organism evidence="10 11">
    <name type="scientific">Edaphochlamys debaryana</name>
    <dbReference type="NCBI Taxonomy" id="47281"/>
    <lineage>
        <taxon>Eukaryota</taxon>
        <taxon>Viridiplantae</taxon>
        <taxon>Chlorophyta</taxon>
        <taxon>core chlorophytes</taxon>
        <taxon>Chlorophyceae</taxon>
        <taxon>CS clade</taxon>
        <taxon>Chlamydomonadales</taxon>
        <taxon>Chlamydomonadales incertae sedis</taxon>
        <taxon>Edaphochlamys</taxon>
    </lineage>
</organism>
<dbReference type="PROSITE" id="PS50011">
    <property type="entry name" value="PROTEIN_KINASE_DOM"/>
    <property type="match status" value="1"/>
</dbReference>
<dbReference type="GO" id="GO:0005524">
    <property type="term" value="F:ATP binding"/>
    <property type="evidence" value="ECO:0007669"/>
    <property type="project" value="UniProtKB-UniRule"/>
</dbReference>
<dbReference type="GO" id="GO:0004674">
    <property type="term" value="F:protein serine/threonine kinase activity"/>
    <property type="evidence" value="ECO:0007669"/>
    <property type="project" value="UniProtKB-KW"/>
</dbReference>
<sequence length="1348" mass="134105">MVFSRNQLCYIREDASPPPMAAFPTPSPGYGDDRPASPAEAGMLSPPPPPQGSRPFVLSARLASLAIAMQVLSQLDTPSGPDMAAFIAAAGVPCGQPLLASTLGESQSIPDTYVFSCDGSATAPRAASLVLPSLCCDAPGGLPKPPRRIMPPRPPPLLPPWAGSPSPEPPAMPPWGWPDEPSSPRAPKPRKMRPPPNTNPDGPQLGLFVMLDPSLVACTKLLAAAETLALPYGLTNGRFTCRASTEPGAYRARYGTMAPTPYDNTTTAYVIVAGQWSYRVFNRAFKRLQAALAASVEVFASLGMIPCGTEVRALLLNPSGGLAREGAYGCGSSLPTEYVQKLQARGLLVEPRQLMCCRPPPPPAPPMLPPPAPPPPDLPPPFPSPPPPPLQPLPLQPLPPQAPTPIEMAPPPPPLAPGSGSQDQNGTGTDGSLQGSGGDQQAAAPSSKKGPALPIAAVVAIAVLGSVVIGCLALVAVLLRRRRRRVKLHDLSKPPPPAGQGSPGAAGKDGSGGPGGGRGAGPGSGSSFTDSGYVGIAVGRASEGGAAAAAAAAAALGVGPGGAAADGGLASSESASSTASEGAVALVVDPVGPGLGPLAAGPTCGGGGGSMFSAMDVFRGAAHEICLSAAPSAAPSAATAGAAAALALASVVPTGGPSGGATRAGPTPRHPAATATAASTAPPPPPAPAPKEVTLLDLFNQSPLAGAVLASPNSSGGGAPPSQATSAPPRSRRTRGGAPGPALALERLSAQLAYNIARLSCQHPGEEGAEAEALQQRWRPLSEGRLRLVSRGGAEPGIPGAGPGEAAAAAGNQGQGAGASEAHGHAPAGSAASTAFTAATAAGSVGGARGSGRSGGRSGGGAAAQGARAAAGASARASGSGSGGSAATLSTTVSRETDCATATTHTTDTATAAALAGGADSTTITPQTSLPNAMAPAPSQLQQPPAAGAAQLHQHASPPHVPLTSTAGPSATPPPAPRADLDLDISPRDLKIQTNGLLGAGAFGSVYRGSYRGKDVAIKVLHHLQHMASHDADDAGGGRGGGGAGGLATQRDVDAFRTEIAILASLQHQNIVRVLGGCAHAGRPFLVMELCRHSLHRLIHGPTGRLPLPTALRLATDVARGLAHLHPAIVHRDLKPANILLDDKGTAKITDFGLARYHLKPYISTQQPDAGTVAYTAPEGFDPSIGRLSAKCDVYSFGVLLWEMVTSEHPWRGESNVSIIYRVAFHRMRLPTPSDPATCPPRLAALLESCMAYFPTDRPDMGAVLQELEDMGAALAEGGAEALAAVGSQRLAGEGGGEGGGLGGGSVAGASQGRAVGTGMGSGAGTDGKASLAAAKVEVEVLGGDAAV</sequence>
<feature type="region of interest" description="Disordered" evidence="7">
    <location>
        <begin position="917"/>
        <end position="982"/>
    </location>
</feature>
<feature type="region of interest" description="Disordered" evidence="7">
    <location>
        <begin position="15"/>
        <end position="54"/>
    </location>
</feature>
<comment type="caution">
    <text evidence="10">The sequence shown here is derived from an EMBL/GenBank/DDBJ whole genome shotgun (WGS) entry which is preliminary data.</text>
</comment>
<evidence type="ECO:0000256" key="5">
    <source>
        <dbReference type="ARBA" id="ARBA00022840"/>
    </source>
</evidence>
<evidence type="ECO:0000256" key="6">
    <source>
        <dbReference type="PROSITE-ProRule" id="PRU10141"/>
    </source>
</evidence>
<feature type="compositionally biased region" description="Pro residues" evidence="7">
    <location>
        <begin position="16"/>
        <end position="27"/>
    </location>
</feature>
<feature type="compositionally biased region" description="Low complexity" evidence="7">
    <location>
        <begin position="661"/>
        <end position="680"/>
    </location>
</feature>
<feature type="region of interest" description="Disordered" evidence="7">
    <location>
        <begin position="790"/>
        <end position="831"/>
    </location>
</feature>
<dbReference type="Pfam" id="PF07714">
    <property type="entry name" value="PK_Tyr_Ser-Thr"/>
    <property type="match status" value="1"/>
</dbReference>
<keyword evidence="8" id="KW-0812">Transmembrane</keyword>
<dbReference type="InterPro" id="IPR008271">
    <property type="entry name" value="Ser/Thr_kinase_AS"/>
</dbReference>
<keyword evidence="8" id="KW-0472">Membrane</keyword>
<feature type="region of interest" description="Disordered" evidence="7">
    <location>
        <begin position="843"/>
        <end position="863"/>
    </location>
</feature>
<dbReference type="InterPro" id="IPR001245">
    <property type="entry name" value="Ser-Thr/Tyr_kinase_cat_dom"/>
</dbReference>
<feature type="compositionally biased region" description="Low complexity" evidence="7">
    <location>
        <begin position="710"/>
        <end position="729"/>
    </location>
</feature>
<keyword evidence="2" id="KW-0808">Transferase</keyword>
<keyword evidence="4" id="KW-0418">Kinase</keyword>
<dbReference type="PROSITE" id="PS00108">
    <property type="entry name" value="PROTEIN_KINASE_ST"/>
    <property type="match status" value="1"/>
</dbReference>
<evidence type="ECO:0000256" key="4">
    <source>
        <dbReference type="ARBA" id="ARBA00022777"/>
    </source>
</evidence>
<dbReference type="CDD" id="cd13999">
    <property type="entry name" value="STKc_MAP3K-like"/>
    <property type="match status" value="1"/>
</dbReference>
<evidence type="ECO:0000256" key="8">
    <source>
        <dbReference type="SAM" id="Phobius"/>
    </source>
</evidence>
<dbReference type="InterPro" id="IPR051681">
    <property type="entry name" value="Ser/Thr_Kinases-Pseudokinases"/>
</dbReference>
<dbReference type="EMBL" id="JAEHOE010000037">
    <property type="protein sequence ID" value="KAG2493540.1"/>
    <property type="molecule type" value="Genomic_DNA"/>
</dbReference>
<feature type="compositionally biased region" description="Pro residues" evidence="7">
    <location>
        <begin position="145"/>
        <end position="159"/>
    </location>
</feature>
<feature type="compositionally biased region" description="Pro residues" evidence="7">
    <location>
        <begin position="166"/>
        <end position="176"/>
    </location>
</feature>
<accession>A0A836BYF1</accession>
<feature type="compositionally biased region" description="Low complexity" evidence="7">
    <location>
        <begin position="426"/>
        <end position="450"/>
    </location>
</feature>
<reference evidence="10" key="1">
    <citation type="journal article" date="2020" name="bioRxiv">
        <title>Comparative genomics of Chlamydomonas.</title>
        <authorList>
            <person name="Craig R.J."/>
            <person name="Hasan A.R."/>
            <person name="Ness R.W."/>
            <person name="Keightley P.D."/>
        </authorList>
    </citation>
    <scope>NUCLEOTIDE SEQUENCE</scope>
    <source>
        <strain evidence="10">CCAP 11/70</strain>
    </source>
</reference>
<evidence type="ECO:0000313" key="10">
    <source>
        <dbReference type="EMBL" id="KAG2493540.1"/>
    </source>
</evidence>
<dbReference type="InterPro" id="IPR011009">
    <property type="entry name" value="Kinase-like_dom_sf"/>
</dbReference>
<evidence type="ECO:0000256" key="1">
    <source>
        <dbReference type="ARBA" id="ARBA00022527"/>
    </source>
</evidence>
<feature type="region of interest" description="Disordered" evidence="7">
    <location>
        <begin position="358"/>
        <end position="450"/>
    </location>
</feature>
<evidence type="ECO:0000256" key="2">
    <source>
        <dbReference type="ARBA" id="ARBA00022679"/>
    </source>
</evidence>
<feature type="region of interest" description="Disordered" evidence="7">
    <location>
        <begin position="488"/>
        <end position="526"/>
    </location>
</feature>
<dbReference type="PANTHER" id="PTHR44329">
    <property type="entry name" value="SERINE/THREONINE-PROTEIN KINASE TNNI3K-RELATED"/>
    <property type="match status" value="1"/>
</dbReference>
<feature type="compositionally biased region" description="Gly residues" evidence="7">
    <location>
        <begin position="501"/>
        <end position="524"/>
    </location>
</feature>
<evidence type="ECO:0000313" key="11">
    <source>
        <dbReference type="Proteomes" id="UP000612055"/>
    </source>
</evidence>
<proteinExistence type="predicted"/>
<dbReference type="SMART" id="SM00220">
    <property type="entry name" value="S_TKc"/>
    <property type="match status" value="1"/>
</dbReference>
<keyword evidence="11" id="KW-1185">Reference proteome</keyword>
<evidence type="ECO:0000256" key="7">
    <source>
        <dbReference type="SAM" id="MobiDB-lite"/>
    </source>
</evidence>
<feature type="region of interest" description="Disordered" evidence="7">
    <location>
        <begin position="656"/>
        <end position="692"/>
    </location>
</feature>
<dbReference type="SUPFAM" id="SSF56112">
    <property type="entry name" value="Protein kinase-like (PK-like)"/>
    <property type="match status" value="1"/>
</dbReference>
<protein>
    <recommendedName>
        <fullName evidence="9">Protein kinase domain-containing protein</fullName>
    </recommendedName>
</protein>
<dbReference type="Gene3D" id="1.10.510.10">
    <property type="entry name" value="Transferase(Phosphotransferase) domain 1"/>
    <property type="match status" value="1"/>
</dbReference>
<dbReference type="PANTHER" id="PTHR44329:SF214">
    <property type="entry name" value="PROTEIN KINASE DOMAIN-CONTAINING PROTEIN"/>
    <property type="match status" value="1"/>
</dbReference>
<keyword evidence="3 6" id="KW-0547">Nucleotide-binding</keyword>
<feature type="compositionally biased region" description="Pro residues" evidence="7">
    <location>
        <begin position="358"/>
        <end position="416"/>
    </location>
</feature>
<feature type="compositionally biased region" description="Low complexity" evidence="7">
    <location>
        <begin position="935"/>
        <end position="970"/>
    </location>
</feature>
<dbReference type="Gene3D" id="3.30.200.20">
    <property type="entry name" value="Phosphorylase Kinase, domain 1"/>
    <property type="match status" value="1"/>
</dbReference>
<dbReference type="InterPro" id="IPR000719">
    <property type="entry name" value="Prot_kinase_dom"/>
</dbReference>
<evidence type="ECO:0000259" key="9">
    <source>
        <dbReference type="PROSITE" id="PS50011"/>
    </source>
</evidence>
<name>A0A836BYF1_9CHLO</name>
<feature type="compositionally biased region" description="Gly residues" evidence="7">
    <location>
        <begin position="844"/>
        <end position="863"/>
    </location>
</feature>
<dbReference type="PROSITE" id="PS00107">
    <property type="entry name" value="PROTEIN_KINASE_ATP"/>
    <property type="match status" value="1"/>
</dbReference>
<feature type="compositionally biased region" description="Low complexity" evidence="7">
    <location>
        <begin position="792"/>
        <end position="831"/>
    </location>
</feature>
<feature type="binding site" evidence="6">
    <location>
        <position position="1019"/>
    </location>
    <ligand>
        <name>ATP</name>
        <dbReference type="ChEBI" id="CHEBI:30616"/>
    </ligand>
</feature>
<keyword evidence="8" id="KW-1133">Transmembrane helix</keyword>
<dbReference type="InterPro" id="IPR017441">
    <property type="entry name" value="Protein_kinase_ATP_BS"/>
</dbReference>
<feature type="domain" description="Protein kinase" evidence="9">
    <location>
        <begin position="992"/>
        <end position="1271"/>
    </location>
</feature>
<evidence type="ECO:0000256" key="3">
    <source>
        <dbReference type="ARBA" id="ARBA00022741"/>
    </source>
</evidence>
<dbReference type="Proteomes" id="UP000612055">
    <property type="component" value="Unassembled WGS sequence"/>
</dbReference>
<feature type="transmembrane region" description="Helical" evidence="8">
    <location>
        <begin position="455"/>
        <end position="479"/>
    </location>
</feature>
<keyword evidence="5 6" id="KW-0067">ATP-binding</keyword>
<keyword evidence="1" id="KW-0723">Serine/threonine-protein kinase</keyword>